<comment type="caution">
    <text evidence="2">The sequence shown here is derived from an EMBL/GenBank/DDBJ whole genome shotgun (WGS) entry which is preliminary data.</text>
</comment>
<keyword evidence="1" id="KW-0812">Transmembrane</keyword>
<evidence type="ECO:0000313" key="3">
    <source>
        <dbReference type="Proteomes" id="UP000664480"/>
    </source>
</evidence>
<name>A0ABS3CLE2_9BACT</name>
<keyword evidence="3" id="KW-1185">Reference proteome</keyword>
<proteinExistence type="predicted"/>
<feature type="transmembrane region" description="Helical" evidence="1">
    <location>
        <begin position="46"/>
        <end position="68"/>
    </location>
</feature>
<gene>
    <name evidence="2" type="ORF">J0A69_20565</name>
</gene>
<evidence type="ECO:0000313" key="2">
    <source>
        <dbReference type="EMBL" id="MBN7817847.1"/>
    </source>
</evidence>
<accession>A0ABS3CLE2</accession>
<sequence length="246" mass="28182">MEKEVKLSGQERLLKSISWVLLGIIVAVFLVPVFLPSNFCFGSIDYAIYVGGIAGPLAALVGFIYVYLTFLGQQRQLDNQRERLDRDEASKEFSEYLNLWNEFRAKVTYTWDKKSGSKAFDSYWANVKSSVKNDSKNQEFNISDPKAFKDSLKAHLTTSSFNKATGQYETFLRMVYPLLEIAERGKLESRLKYLENQLSEGEKAILVYSATFLDNKDFAINLFKSGFCQSLPDDFLISSDHRKMIF</sequence>
<keyword evidence="1" id="KW-1133">Transmembrane helix</keyword>
<feature type="transmembrane region" description="Helical" evidence="1">
    <location>
        <begin position="12"/>
        <end position="34"/>
    </location>
</feature>
<dbReference type="Proteomes" id="UP000664480">
    <property type="component" value="Unassembled WGS sequence"/>
</dbReference>
<evidence type="ECO:0008006" key="4">
    <source>
        <dbReference type="Google" id="ProtNLM"/>
    </source>
</evidence>
<organism evidence="2 3">
    <name type="scientific">Algoriphagus pacificus</name>
    <dbReference type="NCBI Taxonomy" id="2811234"/>
    <lineage>
        <taxon>Bacteria</taxon>
        <taxon>Pseudomonadati</taxon>
        <taxon>Bacteroidota</taxon>
        <taxon>Cytophagia</taxon>
        <taxon>Cytophagales</taxon>
        <taxon>Cyclobacteriaceae</taxon>
        <taxon>Algoriphagus</taxon>
    </lineage>
</organism>
<evidence type="ECO:0000256" key="1">
    <source>
        <dbReference type="SAM" id="Phobius"/>
    </source>
</evidence>
<dbReference type="EMBL" id="JAFKCU010000007">
    <property type="protein sequence ID" value="MBN7817847.1"/>
    <property type="molecule type" value="Genomic_DNA"/>
</dbReference>
<keyword evidence="1" id="KW-0472">Membrane</keyword>
<protein>
    <recommendedName>
        <fullName evidence="4">Phage abortive infection protein</fullName>
    </recommendedName>
</protein>
<reference evidence="2 3" key="1">
    <citation type="submission" date="2021-03" db="EMBL/GenBank/DDBJ databases">
        <title>novel species isolated from a fishpond in China.</title>
        <authorList>
            <person name="Lu H."/>
            <person name="Cai Z."/>
        </authorList>
    </citation>
    <scope>NUCLEOTIDE SEQUENCE [LARGE SCALE GENOMIC DNA]</scope>
    <source>
        <strain evidence="2 3">YJ13C</strain>
    </source>
</reference>
<dbReference type="RefSeq" id="WP_206588511.1">
    <property type="nucleotide sequence ID" value="NZ_JAFKCU010000007.1"/>
</dbReference>